<comment type="caution">
    <text evidence="2">The sequence shown here is derived from an EMBL/GenBank/DDBJ whole genome shotgun (WGS) entry which is preliminary data.</text>
</comment>
<feature type="region of interest" description="Disordered" evidence="1">
    <location>
        <begin position="69"/>
        <end position="88"/>
    </location>
</feature>
<accession>A0AAX6HJ97</accession>
<proteinExistence type="predicted"/>
<organism evidence="2 3">
    <name type="scientific">Iris pallida</name>
    <name type="common">Sweet iris</name>
    <dbReference type="NCBI Taxonomy" id="29817"/>
    <lineage>
        <taxon>Eukaryota</taxon>
        <taxon>Viridiplantae</taxon>
        <taxon>Streptophyta</taxon>
        <taxon>Embryophyta</taxon>
        <taxon>Tracheophyta</taxon>
        <taxon>Spermatophyta</taxon>
        <taxon>Magnoliopsida</taxon>
        <taxon>Liliopsida</taxon>
        <taxon>Asparagales</taxon>
        <taxon>Iridaceae</taxon>
        <taxon>Iridoideae</taxon>
        <taxon>Irideae</taxon>
        <taxon>Iris</taxon>
    </lineage>
</organism>
<evidence type="ECO:0000313" key="3">
    <source>
        <dbReference type="Proteomes" id="UP001140949"/>
    </source>
</evidence>
<protein>
    <submittedName>
        <fullName evidence="2">Spidroin-1-like</fullName>
    </submittedName>
</protein>
<evidence type="ECO:0000256" key="1">
    <source>
        <dbReference type="SAM" id="MobiDB-lite"/>
    </source>
</evidence>
<reference evidence="2" key="1">
    <citation type="journal article" date="2023" name="GigaByte">
        <title>Genome assembly of the bearded iris, Iris pallida Lam.</title>
        <authorList>
            <person name="Bruccoleri R.E."/>
            <person name="Oakeley E.J."/>
            <person name="Faust A.M.E."/>
            <person name="Altorfer M."/>
            <person name="Dessus-Babus S."/>
            <person name="Burckhardt D."/>
            <person name="Oertli M."/>
            <person name="Naumann U."/>
            <person name="Petersen F."/>
            <person name="Wong J."/>
        </authorList>
    </citation>
    <scope>NUCLEOTIDE SEQUENCE</scope>
    <source>
        <strain evidence="2">GSM-AAB239-AS_SAM_17_03QT</strain>
    </source>
</reference>
<keyword evidence="3" id="KW-1185">Reference proteome</keyword>
<dbReference type="AlphaFoldDB" id="A0AAX6HJ97"/>
<reference evidence="2" key="2">
    <citation type="submission" date="2023-04" db="EMBL/GenBank/DDBJ databases">
        <authorList>
            <person name="Bruccoleri R.E."/>
            <person name="Oakeley E.J."/>
            <person name="Faust A.-M."/>
            <person name="Dessus-Babus S."/>
            <person name="Altorfer M."/>
            <person name="Burckhardt D."/>
            <person name="Oertli M."/>
            <person name="Naumann U."/>
            <person name="Petersen F."/>
            <person name="Wong J."/>
        </authorList>
    </citation>
    <scope>NUCLEOTIDE SEQUENCE</scope>
    <source>
        <strain evidence="2">GSM-AAB239-AS_SAM_17_03QT</strain>
        <tissue evidence="2">Leaf</tissue>
    </source>
</reference>
<feature type="region of interest" description="Disordered" evidence="1">
    <location>
        <begin position="32"/>
        <end position="53"/>
    </location>
</feature>
<evidence type="ECO:0000313" key="2">
    <source>
        <dbReference type="EMBL" id="KAJ6840651.1"/>
    </source>
</evidence>
<dbReference type="Proteomes" id="UP001140949">
    <property type="component" value="Unassembled WGS sequence"/>
</dbReference>
<dbReference type="EMBL" id="JANAVB010009200">
    <property type="protein sequence ID" value="KAJ6840651.1"/>
    <property type="molecule type" value="Genomic_DNA"/>
</dbReference>
<sequence length="88" mass="9318">MEGVAPRARHCGSVPGVCSRWRGAGGTTVHVGLARPERSGAGGAQRKGYDVRRRTPRVLVSGQLVEVVPDLGGSGRTPDRGFLQGQRR</sequence>
<gene>
    <name evidence="2" type="ORF">M6B38_117895</name>
</gene>
<name>A0AAX6HJ97_IRIPA</name>